<evidence type="ECO:0000313" key="8">
    <source>
        <dbReference type="Proteomes" id="UP000039324"/>
    </source>
</evidence>
<dbReference type="SUPFAM" id="SSF51905">
    <property type="entry name" value="FAD/NAD(P)-binding domain"/>
    <property type="match status" value="1"/>
</dbReference>
<dbReference type="GO" id="GO:0004497">
    <property type="term" value="F:monooxygenase activity"/>
    <property type="evidence" value="ECO:0007669"/>
    <property type="project" value="UniProtKB-KW"/>
</dbReference>
<dbReference type="PANTHER" id="PTHR47178:SF6">
    <property type="entry name" value="FAD-BINDING DOMAIN-CONTAINING PROTEIN"/>
    <property type="match status" value="1"/>
</dbReference>
<evidence type="ECO:0000256" key="4">
    <source>
        <dbReference type="ARBA" id="ARBA00023033"/>
    </source>
</evidence>
<evidence type="ECO:0000313" key="7">
    <source>
        <dbReference type="EMBL" id="SPQ96765.1"/>
    </source>
</evidence>
<feature type="domain" description="FAD-binding" evidence="5">
    <location>
        <begin position="331"/>
        <end position="393"/>
    </location>
</feature>
<proteinExistence type="predicted"/>
<keyword evidence="1" id="KW-0285">Flavoprotein</keyword>
<dbReference type="OMA" id="TLLFEPM"/>
<evidence type="ECO:0000256" key="1">
    <source>
        <dbReference type="ARBA" id="ARBA00022630"/>
    </source>
</evidence>
<dbReference type="PANTHER" id="PTHR47178">
    <property type="entry name" value="MONOOXYGENASE, FAD-BINDING"/>
    <property type="match status" value="1"/>
</dbReference>
<dbReference type="STRING" id="37360.A0A0G4IH56"/>
<accession>A0A0G4IH56</accession>
<dbReference type="GO" id="GO:0071949">
    <property type="term" value="F:FAD binding"/>
    <property type="evidence" value="ECO:0007669"/>
    <property type="project" value="InterPro"/>
</dbReference>
<keyword evidence="7" id="KW-0496">Mitochondrion</keyword>
<protein>
    <recommendedName>
        <fullName evidence="5">FAD-binding domain-containing protein</fullName>
    </recommendedName>
</protein>
<dbReference type="AlphaFoldDB" id="A0A0G4IH56"/>
<dbReference type="EMBL" id="CDSF01000001">
    <property type="protein sequence ID" value="CEO94417.1"/>
    <property type="molecule type" value="Genomic_DNA"/>
</dbReference>
<evidence type="ECO:0000259" key="5">
    <source>
        <dbReference type="Pfam" id="PF01494"/>
    </source>
</evidence>
<dbReference type="EMBL" id="OVEO01000006">
    <property type="protein sequence ID" value="SPQ96765.1"/>
    <property type="molecule type" value="Genomic_DNA"/>
</dbReference>
<sequence length="462" mass="49538">MTEREHVDVAVIGGGIGGLALAHRLMQRQGTPCRVTVYERDVGARSRPQGFQIGLNPDGINALRECCATEPDVLEALSSLFTRDSVQGFAMVDANLSPMMSFGVKKMADAVSSGLRSPSAFGGTVDRWRLRDILADSLKESERGDGTRAGIVYGKQAVSYEITPTGAVQVRFSDGWDVTVDIVIGADGANSKLRAIRTPSLEHRPIGVINTGGFVAFDGKRFPKVNSAVFGDGKRPPHLVRAMSRNGVSVLMLPFRSPDNNMQLILGTTMPAPGGDAIAFIQEAGLDKGTAEPEVLRGRVKQLCLDAVKRAKFDQELITMYSEMDPSSVFDKFRNDLAIITPMKSNPFATGNEHEGRVTLIGDALHAMTTHRGLGANTALMDAADLGAAIERAASSAGASSNRISSIRSAITAVEPKLAKRGFDNIRASLQSTNSMCLTGWKAMMRDAVIRCIGFVLWVLGK</sequence>
<dbReference type="InterPro" id="IPR036188">
    <property type="entry name" value="FAD/NAD-bd_sf"/>
</dbReference>
<keyword evidence="2" id="KW-0274">FAD</keyword>
<keyword evidence="8" id="KW-1185">Reference proteome</keyword>
<dbReference type="OrthoDB" id="655030at2759"/>
<dbReference type="Proteomes" id="UP000039324">
    <property type="component" value="Unassembled WGS sequence"/>
</dbReference>
<dbReference type="Proteomes" id="UP000290189">
    <property type="component" value="Unassembled WGS sequence"/>
</dbReference>
<keyword evidence="4" id="KW-0503">Monooxygenase</keyword>
<evidence type="ECO:0000313" key="6">
    <source>
        <dbReference type="EMBL" id="CEO94417.1"/>
    </source>
</evidence>
<evidence type="ECO:0000256" key="3">
    <source>
        <dbReference type="ARBA" id="ARBA00023002"/>
    </source>
</evidence>
<geneLocation type="mitochondrion" evidence="7"/>
<organism evidence="6 8">
    <name type="scientific">Plasmodiophora brassicae</name>
    <name type="common">Clubroot disease agent</name>
    <dbReference type="NCBI Taxonomy" id="37360"/>
    <lineage>
        <taxon>Eukaryota</taxon>
        <taxon>Sar</taxon>
        <taxon>Rhizaria</taxon>
        <taxon>Endomyxa</taxon>
        <taxon>Phytomyxea</taxon>
        <taxon>Plasmodiophorida</taxon>
        <taxon>Plasmodiophoridae</taxon>
        <taxon>Plasmodiophora</taxon>
    </lineage>
</organism>
<dbReference type="Pfam" id="PF01494">
    <property type="entry name" value="FAD_binding_3"/>
    <property type="match status" value="1"/>
</dbReference>
<dbReference type="PRINTS" id="PR00420">
    <property type="entry name" value="RNGMNOXGNASE"/>
</dbReference>
<gene>
    <name evidence="6" type="ORF">PBRA_000202</name>
    <name evidence="7" type="ORF">PLBR_LOCUS3980</name>
</gene>
<evidence type="ECO:0000313" key="9">
    <source>
        <dbReference type="Proteomes" id="UP000290189"/>
    </source>
</evidence>
<name>A0A0G4IH56_PLABS</name>
<reference evidence="6 8" key="1">
    <citation type="submission" date="2015-02" db="EMBL/GenBank/DDBJ databases">
        <authorList>
            <person name="Chooi Y.-H."/>
        </authorList>
    </citation>
    <scope>NUCLEOTIDE SEQUENCE [LARGE SCALE GENOMIC DNA]</scope>
    <source>
        <strain evidence="6">E3</strain>
    </source>
</reference>
<dbReference type="InterPro" id="IPR002938">
    <property type="entry name" value="FAD-bd"/>
</dbReference>
<evidence type="ECO:0000256" key="2">
    <source>
        <dbReference type="ARBA" id="ARBA00022827"/>
    </source>
</evidence>
<keyword evidence="3" id="KW-0560">Oxidoreductase</keyword>
<dbReference type="Gene3D" id="3.50.50.60">
    <property type="entry name" value="FAD/NAD(P)-binding domain"/>
    <property type="match status" value="1"/>
</dbReference>
<dbReference type="Pfam" id="PF13450">
    <property type="entry name" value="NAD_binding_8"/>
    <property type="match status" value="1"/>
</dbReference>
<reference evidence="7 9" key="2">
    <citation type="submission" date="2018-03" db="EMBL/GenBank/DDBJ databases">
        <authorList>
            <person name="Fogelqvist J."/>
        </authorList>
    </citation>
    <scope>NUCLEOTIDE SEQUENCE [LARGE SCALE GENOMIC DNA]</scope>
</reference>